<dbReference type="SUPFAM" id="SSF50998">
    <property type="entry name" value="Quinoprotein alcohol dehydrogenase-like"/>
    <property type="match status" value="1"/>
</dbReference>
<dbReference type="InterPro" id="IPR008707">
    <property type="entry name" value="B-propeller_PilY1"/>
</dbReference>
<gene>
    <name evidence="8" type="ORF">SAMN02745117_01336</name>
</gene>
<dbReference type="Pfam" id="PF05567">
    <property type="entry name" value="T4P_PilY1"/>
    <property type="match status" value="1"/>
</dbReference>
<evidence type="ECO:0000256" key="2">
    <source>
        <dbReference type="ARBA" id="ARBA00008387"/>
    </source>
</evidence>
<comment type="similarity">
    <text evidence="2">Belongs to the PilY1 family.</text>
</comment>
<accession>A0A1M4YZ32</accession>
<dbReference type="AlphaFoldDB" id="A0A1M4YZ32"/>
<evidence type="ECO:0000256" key="6">
    <source>
        <dbReference type="ARBA" id="ARBA00023263"/>
    </source>
</evidence>
<evidence type="ECO:0000259" key="7">
    <source>
        <dbReference type="Pfam" id="PF05567"/>
    </source>
</evidence>
<dbReference type="EMBL" id="FQUZ01000013">
    <property type="protein sequence ID" value="SHF10975.1"/>
    <property type="molecule type" value="Genomic_DNA"/>
</dbReference>
<evidence type="ECO:0000256" key="1">
    <source>
        <dbReference type="ARBA" id="ARBA00004561"/>
    </source>
</evidence>
<dbReference type="Proteomes" id="UP000184327">
    <property type="component" value="Unassembled WGS sequence"/>
</dbReference>
<dbReference type="InterPro" id="IPR011047">
    <property type="entry name" value="Quinoprotein_ADH-like_sf"/>
</dbReference>
<comment type="subcellular location">
    <subcellularLocation>
        <location evidence="1">Fimbrium</location>
    </subcellularLocation>
</comment>
<dbReference type="GO" id="GO:0009289">
    <property type="term" value="C:pilus"/>
    <property type="evidence" value="ECO:0007669"/>
    <property type="project" value="UniProtKB-SubCell"/>
</dbReference>
<keyword evidence="5" id="KW-0106">Calcium</keyword>
<keyword evidence="9" id="KW-1185">Reference proteome</keyword>
<organism evidence="8 9">
    <name type="scientific">Lampropedia hyalina DSM 16112</name>
    <dbReference type="NCBI Taxonomy" id="1122156"/>
    <lineage>
        <taxon>Bacteria</taxon>
        <taxon>Pseudomonadati</taxon>
        <taxon>Pseudomonadota</taxon>
        <taxon>Betaproteobacteria</taxon>
        <taxon>Burkholderiales</taxon>
        <taxon>Comamonadaceae</taxon>
        <taxon>Lampropedia</taxon>
    </lineage>
</organism>
<protein>
    <submittedName>
        <fullName evidence="8">Type IV pilus assembly protein PilY1</fullName>
    </submittedName>
</protein>
<sequence length="653" mass="70801">MTSVTLTASTLRRDSNMFVSSYEPSNWTGSVTAYAVEAETGNVSKEPVWDSAKKMDAISNYHQIRKVFSHNGDDGIVFGWGNLSSIQKTLISNNNQTLGVERIDFIKGKKVTNYRQRNSIHGDIVNSKAWYHNGDAAYLSKTGKEKDLSKQTRKIVYVGANDGMLHAFNASNGVEAFAYIPQGLYAKLPELTKTDYVHQYYVDGSPFVSEVKIGADWKDYLVGTLGAGGKGYFILDVTNPASFSASDVKLDVTGTADADIGYIFGEPTADQASPTRATQLTQLNDGRWAFVTGNGYNSTNQNSVLLIQYLDGTLKKLTATPSSKAVGNGLSAPRLIDLSGDGIPDVAYAGDLSGNLWKFDLTCALDGSGKAKEGNACSNDYKVAFSGKPLFTAKDTLNQAQPITTAPAFIRHTSAPGLILTFGTGQNLTNDDRTTNYQQTLYGIHDRTGWTVSTSGTVSWTTPEKDDAERAYQTSEYPIKHTELQTMSLTRTTEENDDGERVAAWKVTGEVPYFNQSSGSSTFKKGWALNLPVNKSRVLGNIEWVSGELFRVRFMVPAEGGAGGTTDLIETCEAVYSEREDYVGLFNAISGKSYKSNSTDYFGFGEDPSQGLSVFLSTGDGGLKSVTPPGVEKGEDFAAPGMIGLKPNWRQVN</sequence>
<evidence type="ECO:0000313" key="8">
    <source>
        <dbReference type="EMBL" id="SHF10975.1"/>
    </source>
</evidence>
<evidence type="ECO:0000256" key="5">
    <source>
        <dbReference type="ARBA" id="ARBA00022837"/>
    </source>
</evidence>
<evidence type="ECO:0000256" key="4">
    <source>
        <dbReference type="ARBA" id="ARBA00022723"/>
    </source>
</evidence>
<dbReference type="STRING" id="1122156.SAMN02745117_01336"/>
<dbReference type="GO" id="GO:0046872">
    <property type="term" value="F:metal ion binding"/>
    <property type="evidence" value="ECO:0007669"/>
    <property type="project" value="UniProtKB-KW"/>
</dbReference>
<name>A0A1M4YZ32_9BURK</name>
<feature type="domain" description="PilY1 beta-propeller" evidence="7">
    <location>
        <begin position="122"/>
        <end position="462"/>
    </location>
</feature>
<proteinExistence type="inferred from homology"/>
<keyword evidence="3" id="KW-1029">Fimbrium biogenesis</keyword>
<reference evidence="8 9" key="1">
    <citation type="submission" date="2016-11" db="EMBL/GenBank/DDBJ databases">
        <authorList>
            <person name="Jaros S."/>
            <person name="Januszkiewicz K."/>
            <person name="Wedrychowicz H."/>
        </authorList>
    </citation>
    <scope>NUCLEOTIDE SEQUENCE [LARGE SCALE GENOMIC DNA]</scope>
    <source>
        <strain evidence="8 9">DSM 16112</strain>
    </source>
</reference>
<evidence type="ECO:0000313" key="9">
    <source>
        <dbReference type="Proteomes" id="UP000184327"/>
    </source>
</evidence>
<keyword evidence="4" id="KW-0479">Metal-binding</keyword>
<keyword evidence="6" id="KW-0281">Fimbrium</keyword>
<evidence type="ECO:0000256" key="3">
    <source>
        <dbReference type="ARBA" id="ARBA00022558"/>
    </source>
</evidence>